<dbReference type="EMBL" id="QHHU01000029">
    <property type="protein sequence ID" value="RSM42544.1"/>
    <property type="molecule type" value="Genomic_DNA"/>
</dbReference>
<protein>
    <recommendedName>
        <fullName evidence="3">Cytochrome P450</fullName>
    </recommendedName>
</protein>
<accession>A0A428WHH9</accession>
<proteinExistence type="predicted"/>
<dbReference type="Proteomes" id="UP000286716">
    <property type="component" value="Unassembled WGS sequence"/>
</dbReference>
<dbReference type="GO" id="GO:0016705">
    <property type="term" value="F:oxidoreductase activity, acting on paired donors, with incorporation or reduction of molecular oxygen"/>
    <property type="evidence" value="ECO:0007669"/>
    <property type="project" value="InterPro"/>
</dbReference>
<dbReference type="InterPro" id="IPR017972">
    <property type="entry name" value="Cyt_P450_CS"/>
</dbReference>
<gene>
    <name evidence="1" type="ORF">DMA12_21485</name>
</gene>
<dbReference type="InterPro" id="IPR036396">
    <property type="entry name" value="Cyt_P450_sf"/>
</dbReference>
<evidence type="ECO:0000313" key="1">
    <source>
        <dbReference type="EMBL" id="RSM42544.1"/>
    </source>
</evidence>
<dbReference type="AlphaFoldDB" id="A0A428WHH9"/>
<dbReference type="GO" id="GO:0004497">
    <property type="term" value="F:monooxygenase activity"/>
    <property type="evidence" value="ECO:0007669"/>
    <property type="project" value="InterPro"/>
</dbReference>
<organism evidence="1 2">
    <name type="scientific">Amycolatopsis balhimycina DSM 5908</name>
    <dbReference type="NCBI Taxonomy" id="1081091"/>
    <lineage>
        <taxon>Bacteria</taxon>
        <taxon>Bacillati</taxon>
        <taxon>Actinomycetota</taxon>
        <taxon>Actinomycetes</taxon>
        <taxon>Pseudonocardiales</taxon>
        <taxon>Pseudonocardiaceae</taxon>
        <taxon>Amycolatopsis</taxon>
    </lineage>
</organism>
<dbReference type="SUPFAM" id="SSF48264">
    <property type="entry name" value="Cytochrome P450"/>
    <property type="match status" value="1"/>
</dbReference>
<comment type="caution">
    <text evidence="1">The sequence shown here is derived from an EMBL/GenBank/DDBJ whole genome shotgun (WGS) entry which is preliminary data.</text>
</comment>
<dbReference type="Gene3D" id="1.10.630.10">
    <property type="entry name" value="Cytochrome P450"/>
    <property type="match status" value="1"/>
</dbReference>
<dbReference type="PROSITE" id="PS00086">
    <property type="entry name" value="CYTOCHROME_P450"/>
    <property type="match status" value="1"/>
</dbReference>
<sequence>MARFSNGSDHVRRRALAVDSLAQVDVDALREKAFARTCRIMAGLDVVDVMAEIARPVPVGVLAEALGLPDVSADVTPVAAAYHPHVTPGADAEAALGRLVAQCGGPTELAAARIGLLVQACDATAGLIGNGLSASLTGKPAEQPVLRTRRRIGGEDVTVSLAGTPFGAGLRECPGSRHALALATGVLEALRGFRLTETETTWVSSPNLRMPAVLRVTRG</sequence>
<reference evidence="1 2" key="1">
    <citation type="submission" date="2018-05" db="EMBL/GenBank/DDBJ databases">
        <title>Evolution of GPA BGCs.</title>
        <authorList>
            <person name="Waglechner N."/>
            <person name="Wright G.D."/>
        </authorList>
    </citation>
    <scope>NUCLEOTIDE SEQUENCE [LARGE SCALE GENOMIC DNA]</scope>
    <source>
        <strain evidence="1 2">DSM 5908</strain>
    </source>
</reference>
<dbReference type="GO" id="GO:0005506">
    <property type="term" value="F:iron ion binding"/>
    <property type="evidence" value="ECO:0007669"/>
    <property type="project" value="InterPro"/>
</dbReference>
<dbReference type="RefSeq" id="WP_026468616.1">
    <property type="nucleotide sequence ID" value="NZ_QHHU01000029.1"/>
</dbReference>
<keyword evidence="2" id="KW-1185">Reference proteome</keyword>
<evidence type="ECO:0008006" key="3">
    <source>
        <dbReference type="Google" id="ProtNLM"/>
    </source>
</evidence>
<dbReference type="GO" id="GO:0020037">
    <property type="term" value="F:heme binding"/>
    <property type="evidence" value="ECO:0007669"/>
    <property type="project" value="InterPro"/>
</dbReference>
<evidence type="ECO:0000313" key="2">
    <source>
        <dbReference type="Proteomes" id="UP000286716"/>
    </source>
</evidence>
<name>A0A428WHH9_AMYBA</name>
<dbReference type="OrthoDB" id="5006855at2"/>